<evidence type="ECO:0000256" key="1">
    <source>
        <dbReference type="SAM" id="Phobius"/>
    </source>
</evidence>
<keyword evidence="1" id="KW-1133">Transmembrane helix</keyword>
<keyword evidence="4" id="KW-1185">Reference proteome</keyword>
<feature type="transmembrane region" description="Helical" evidence="1">
    <location>
        <begin position="7"/>
        <end position="26"/>
    </location>
</feature>
<keyword evidence="1" id="KW-0812">Transmembrane</keyword>
<reference evidence="3" key="2">
    <citation type="journal article" date="2023" name="Nat. Commun.">
        <title>Cultivation of marine bacteria of the SAR202 clade.</title>
        <authorList>
            <person name="Lim Y."/>
            <person name="Seo J.H."/>
            <person name="Giovannoni S.J."/>
            <person name="Kang I."/>
            <person name="Cho J.C."/>
        </authorList>
    </citation>
    <scope>NUCLEOTIDE SEQUENCE</scope>
    <source>
        <strain evidence="3">JH1073</strain>
    </source>
</reference>
<dbReference type="Proteomes" id="UP001321249">
    <property type="component" value="Unassembled WGS sequence"/>
</dbReference>
<accession>A0AAJ6CR79</accession>
<dbReference type="EMBL" id="CP046147">
    <property type="protein sequence ID" value="WFG38093.1"/>
    <property type="molecule type" value="Genomic_DNA"/>
</dbReference>
<dbReference type="AlphaFoldDB" id="A0AAJ6CR79"/>
<dbReference type="Proteomes" id="UP001219901">
    <property type="component" value="Chromosome"/>
</dbReference>
<reference evidence="4 5" key="1">
    <citation type="submission" date="2019-11" db="EMBL/GenBank/DDBJ databases">
        <authorList>
            <person name="Cho J.-C."/>
        </authorList>
    </citation>
    <scope>NUCLEOTIDE SEQUENCE [LARGE SCALE GENOMIC DNA]</scope>
    <source>
        <strain evidence="3 4">JH1073</strain>
        <strain evidence="2 5">JH702</strain>
    </source>
</reference>
<dbReference type="RefSeq" id="WP_342824276.1">
    <property type="nucleotide sequence ID" value="NZ_CP046146.1"/>
</dbReference>
<gene>
    <name evidence="2" type="ORF">GKO46_06180</name>
    <name evidence="3" type="ORF">GKO48_00175</name>
</gene>
<dbReference type="EMBL" id="WMBE01000002">
    <property type="protein sequence ID" value="MDG0866663.1"/>
    <property type="molecule type" value="Genomic_DNA"/>
</dbReference>
<reference evidence="4" key="3">
    <citation type="submission" date="2023-06" db="EMBL/GenBank/DDBJ databases">
        <title>Pangenomics reveal diversification of enzyme families and niche specialization in globally abundant SAR202 bacteria.</title>
        <authorList>
            <person name="Saw J.H.W."/>
        </authorList>
    </citation>
    <scope>NUCLEOTIDE SEQUENCE [LARGE SCALE GENOMIC DNA]</scope>
    <source>
        <strain evidence="4">JH1073</strain>
    </source>
</reference>
<keyword evidence="1" id="KW-0472">Membrane</keyword>
<protein>
    <submittedName>
        <fullName evidence="3">Uncharacterized protein</fullName>
    </submittedName>
</protein>
<evidence type="ECO:0000313" key="4">
    <source>
        <dbReference type="Proteomes" id="UP001219901"/>
    </source>
</evidence>
<feature type="transmembrane region" description="Helical" evidence="1">
    <location>
        <begin position="38"/>
        <end position="56"/>
    </location>
</feature>
<evidence type="ECO:0000313" key="3">
    <source>
        <dbReference type="EMBL" id="WFG38093.1"/>
    </source>
</evidence>
<organism evidence="3 4">
    <name type="scientific">Candidatus Lucifugimonas marina</name>
    <dbReference type="NCBI Taxonomy" id="3038979"/>
    <lineage>
        <taxon>Bacteria</taxon>
        <taxon>Bacillati</taxon>
        <taxon>Chloroflexota</taxon>
        <taxon>Dehalococcoidia</taxon>
        <taxon>SAR202 cluster</taxon>
        <taxon>Candidatus Lucifugimonadales</taxon>
        <taxon>Candidatus Lucifugimonadaceae</taxon>
        <taxon>Candidatus Lucifugimonas</taxon>
    </lineage>
</organism>
<proteinExistence type="predicted"/>
<name>A0AAJ6CR79_9CHLR</name>
<evidence type="ECO:0000313" key="5">
    <source>
        <dbReference type="Proteomes" id="UP001321249"/>
    </source>
</evidence>
<feature type="transmembrane region" description="Helical" evidence="1">
    <location>
        <begin position="76"/>
        <end position="109"/>
    </location>
</feature>
<sequence>MSTSVRDLIITGWAIIFAVTVGVVAFHPSFVDEPPINAIRIAGFAFISMVAGILLLRFTEIIGRSSARSRKITLGIFIVCILPLIPVGMATFGMPWAALIIITLVYVRWKWALVTPAS</sequence>
<evidence type="ECO:0000313" key="2">
    <source>
        <dbReference type="EMBL" id="MDG0866663.1"/>
    </source>
</evidence>